<proteinExistence type="predicted"/>
<dbReference type="AlphaFoldDB" id="A0AAV4JRS2"/>
<evidence type="ECO:0000256" key="1">
    <source>
        <dbReference type="SAM" id="MobiDB-lite"/>
    </source>
</evidence>
<sequence length="220" mass="25005">MVSQKAERYSCLENLRFYGSWYPRKLRSIPVSKTSDSMVSRKGTDRIFYRLCDGVTRKKHWLASGSVKPGRSISPDDPSRSALTMQPLLRFSSAQQTQERLPSSPTQESLPSSPTQVRVCQVRTLAGKTTDFKQQRVGQQGKIYPLTYNRIIFFVSVEGGYLLCDELSVEVGYLLRNKLSVEDGYLLRDELSVEDGYLLRNELSVEDGYLLRDELSVEDG</sequence>
<gene>
    <name evidence="2" type="ORF">ElyMa_007018700</name>
</gene>
<dbReference type="Proteomes" id="UP000762676">
    <property type="component" value="Unassembled WGS sequence"/>
</dbReference>
<reference evidence="2 3" key="1">
    <citation type="journal article" date="2021" name="Elife">
        <title>Chloroplast acquisition without the gene transfer in kleptoplastic sea slugs, Plakobranchus ocellatus.</title>
        <authorList>
            <person name="Maeda T."/>
            <person name="Takahashi S."/>
            <person name="Yoshida T."/>
            <person name="Shimamura S."/>
            <person name="Takaki Y."/>
            <person name="Nagai Y."/>
            <person name="Toyoda A."/>
            <person name="Suzuki Y."/>
            <person name="Arimoto A."/>
            <person name="Ishii H."/>
            <person name="Satoh N."/>
            <person name="Nishiyama T."/>
            <person name="Hasebe M."/>
            <person name="Maruyama T."/>
            <person name="Minagawa J."/>
            <person name="Obokata J."/>
            <person name="Shigenobu S."/>
        </authorList>
    </citation>
    <scope>NUCLEOTIDE SEQUENCE [LARGE SCALE GENOMIC DNA]</scope>
</reference>
<feature type="region of interest" description="Disordered" evidence="1">
    <location>
        <begin position="94"/>
        <end position="115"/>
    </location>
</feature>
<name>A0AAV4JRS2_9GAST</name>
<keyword evidence="3" id="KW-1185">Reference proteome</keyword>
<accession>A0AAV4JRS2</accession>
<dbReference type="EMBL" id="BMAT01014017">
    <property type="protein sequence ID" value="GFS25080.1"/>
    <property type="molecule type" value="Genomic_DNA"/>
</dbReference>
<protein>
    <submittedName>
        <fullName evidence="2">Smr domain protein</fullName>
    </submittedName>
</protein>
<evidence type="ECO:0000313" key="3">
    <source>
        <dbReference type="Proteomes" id="UP000762676"/>
    </source>
</evidence>
<evidence type="ECO:0000313" key="2">
    <source>
        <dbReference type="EMBL" id="GFS25080.1"/>
    </source>
</evidence>
<comment type="caution">
    <text evidence="2">The sequence shown here is derived from an EMBL/GenBank/DDBJ whole genome shotgun (WGS) entry which is preliminary data.</text>
</comment>
<organism evidence="2 3">
    <name type="scientific">Elysia marginata</name>
    <dbReference type="NCBI Taxonomy" id="1093978"/>
    <lineage>
        <taxon>Eukaryota</taxon>
        <taxon>Metazoa</taxon>
        <taxon>Spiralia</taxon>
        <taxon>Lophotrochozoa</taxon>
        <taxon>Mollusca</taxon>
        <taxon>Gastropoda</taxon>
        <taxon>Heterobranchia</taxon>
        <taxon>Euthyneura</taxon>
        <taxon>Panpulmonata</taxon>
        <taxon>Sacoglossa</taxon>
        <taxon>Placobranchoidea</taxon>
        <taxon>Plakobranchidae</taxon>
        <taxon>Elysia</taxon>
    </lineage>
</organism>